<dbReference type="InterPro" id="IPR051531">
    <property type="entry name" value="N-acetyltransferase"/>
</dbReference>
<evidence type="ECO:0000313" key="3">
    <source>
        <dbReference type="Proteomes" id="UP001156666"/>
    </source>
</evidence>
<keyword evidence="3" id="KW-1185">Reference proteome</keyword>
<dbReference type="GO" id="GO:0016747">
    <property type="term" value="F:acyltransferase activity, transferring groups other than amino-acyl groups"/>
    <property type="evidence" value="ECO:0007669"/>
    <property type="project" value="InterPro"/>
</dbReference>
<dbReference type="Proteomes" id="UP001156666">
    <property type="component" value="Unassembled WGS sequence"/>
</dbReference>
<protein>
    <submittedName>
        <fullName evidence="2">N-acetyltransferase</fullName>
    </submittedName>
</protein>
<proteinExistence type="predicted"/>
<dbReference type="AlphaFoldDB" id="A0AA37SRD0"/>
<name>A0AA37SRD0_9BACT</name>
<dbReference type="PANTHER" id="PTHR43792:SF1">
    <property type="entry name" value="N-ACETYLTRANSFERASE DOMAIN-CONTAINING PROTEIN"/>
    <property type="match status" value="1"/>
</dbReference>
<reference evidence="2" key="1">
    <citation type="journal article" date="2014" name="Int. J. Syst. Evol. Microbiol.">
        <title>Complete genome sequence of Corynebacterium casei LMG S-19264T (=DSM 44701T), isolated from a smear-ripened cheese.</title>
        <authorList>
            <consortium name="US DOE Joint Genome Institute (JGI-PGF)"/>
            <person name="Walter F."/>
            <person name="Albersmeier A."/>
            <person name="Kalinowski J."/>
            <person name="Ruckert C."/>
        </authorList>
    </citation>
    <scope>NUCLEOTIDE SEQUENCE</scope>
    <source>
        <strain evidence="2">NBRC 108769</strain>
    </source>
</reference>
<reference evidence="2" key="2">
    <citation type="submission" date="2023-01" db="EMBL/GenBank/DDBJ databases">
        <title>Draft genome sequence of Portibacter lacus strain NBRC 108769.</title>
        <authorList>
            <person name="Sun Q."/>
            <person name="Mori K."/>
        </authorList>
    </citation>
    <scope>NUCLEOTIDE SEQUENCE</scope>
    <source>
        <strain evidence="2">NBRC 108769</strain>
    </source>
</reference>
<dbReference type="PANTHER" id="PTHR43792">
    <property type="entry name" value="GNAT FAMILY, PUTATIVE (AFU_ORTHOLOGUE AFUA_3G00765)-RELATED-RELATED"/>
    <property type="match status" value="1"/>
</dbReference>
<dbReference type="EMBL" id="BSOH01000005">
    <property type="protein sequence ID" value="GLR16415.1"/>
    <property type="molecule type" value="Genomic_DNA"/>
</dbReference>
<dbReference type="SUPFAM" id="SSF55729">
    <property type="entry name" value="Acyl-CoA N-acyltransferases (Nat)"/>
    <property type="match status" value="1"/>
</dbReference>
<dbReference type="InterPro" id="IPR016181">
    <property type="entry name" value="Acyl_CoA_acyltransferase"/>
</dbReference>
<feature type="domain" description="N-acetyltransferase" evidence="1">
    <location>
        <begin position="9"/>
        <end position="166"/>
    </location>
</feature>
<accession>A0AA37SRD0</accession>
<sequence length="172" mass="19860">MKKINTNRLIIREADISDAAFIFRLLNNPTWIEHIGDRNIKTLEDAEKYIQNALISSYKNNGHGMYLIIEKETQKPMGLCGFLKREDLEFVDIGFAILPEFAGKGYTYEAAKEIIERSEFKSFYGITSEENIASQKLLTKLGLKLVKKFQFGNYEDESLLYLYEPNKTPKSN</sequence>
<dbReference type="InterPro" id="IPR000182">
    <property type="entry name" value="GNAT_dom"/>
</dbReference>
<comment type="caution">
    <text evidence="2">The sequence shown here is derived from an EMBL/GenBank/DDBJ whole genome shotgun (WGS) entry which is preliminary data.</text>
</comment>
<dbReference type="RefSeq" id="WP_235293221.1">
    <property type="nucleotide sequence ID" value="NZ_BSOH01000005.1"/>
</dbReference>
<gene>
    <name evidence="2" type="ORF">GCM10007940_10300</name>
</gene>
<evidence type="ECO:0000313" key="2">
    <source>
        <dbReference type="EMBL" id="GLR16415.1"/>
    </source>
</evidence>
<dbReference type="Pfam" id="PF13302">
    <property type="entry name" value="Acetyltransf_3"/>
    <property type="match status" value="1"/>
</dbReference>
<dbReference type="PROSITE" id="PS51186">
    <property type="entry name" value="GNAT"/>
    <property type="match status" value="1"/>
</dbReference>
<organism evidence="2 3">
    <name type="scientific">Portibacter lacus</name>
    <dbReference type="NCBI Taxonomy" id="1099794"/>
    <lineage>
        <taxon>Bacteria</taxon>
        <taxon>Pseudomonadati</taxon>
        <taxon>Bacteroidota</taxon>
        <taxon>Saprospiria</taxon>
        <taxon>Saprospirales</taxon>
        <taxon>Haliscomenobacteraceae</taxon>
        <taxon>Portibacter</taxon>
    </lineage>
</organism>
<dbReference type="Gene3D" id="3.40.630.30">
    <property type="match status" value="1"/>
</dbReference>
<evidence type="ECO:0000259" key="1">
    <source>
        <dbReference type="PROSITE" id="PS51186"/>
    </source>
</evidence>